<organism evidence="2 3">
    <name type="scientific">Vespula germanica</name>
    <name type="common">German yellow jacket</name>
    <name type="synonym">Paravespula germanica</name>
    <dbReference type="NCBI Taxonomy" id="30212"/>
    <lineage>
        <taxon>Eukaryota</taxon>
        <taxon>Metazoa</taxon>
        <taxon>Ecdysozoa</taxon>
        <taxon>Arthropoda</taxon>
        <taxon>Hexapoda</taxon>
        <taxon>Insecta</taxon>
        <taxon>Pterygota</taxon>
        <taxon>Neoptera</taxon>
        <taxon>Endopterygota</taxon>
        <taxon>Hymenoptera</taxon>
        <taxon>Apocrita</taxon>
        <taxon>Aculeata</taxon>
        <taxon>Vespoidea</taxon>
        <taxon>Vespidae</taxon>
        <taxon>Vespinae</taxon>
        <taxon>Vespula</taxon>
    </lineage>
</organism>
<accession>A0A834ND35</accession>
<reference evidence="2" key="1">
    <citation type="journal article" date="2020" name="G3 (Bethesda)">
        <title>High-Quality Assemblies for Three Invasive Social Wasps from the &lt;i&gt;Vespula&lt;/i&gt; Genus.</title>
        <authorList>
            <person name="Harrop T.W.R."/>
            <person name="Guhlin J."/>
            <person name="McLaughlin G.M."/>
            <person name="Permina E."/>
            <person name="Stockwell P."/>
            <person name="Gilligan J."/>
            <person name="Le Lec M.F."/>
            <person name="Gruber M.A.M."/>
            <person name="Quinn O."/>
            <person name="Lovegrove M."/>
            <person name="Duncan E.J."/>
            <person name="Remnant E.J."/>
            <person name="Van Eeckhoven J."/>
            <person name="Graham B."/>
            <person name="Knapp R.A."/>
            <person name="Langford K.W."/>
            <person name="Kronenberg Z."/>
            <person name="Press M.O."/>
            <person name="Eacker S.M."/>
            <person name="Wilson-Rankin E.E."/>
            <person name="Purcell J."/>
            <person name="Lester P.J."/>
            <person name="Dearden P.K."/>
        </authorList>
    </citation>
    <scope>NUCLEOTIDE SEQUENCE</scope>
    <source>
        <strain evidence="2">Linc-1</strain>
    </source>
</reference>
<protein>
    <submittedName>
        <fullName evidence="2">Uncharacterized protein</fullName>
    </submittedName>
</protein>
<feature type="compositionally biased region" description="Basic and acidic residues" evidence="1">
    <location>
        <begin position="142"/>
        <end position="152"/>
    </location>
</feature>
<gene>
    <name evidence="2" type="ORF">HZH68_006463</name>
</gene>
<sequence>MDPHESTMVIIIYNEGKDWMVPVTPDELRLLLQYIHMYRLNGRSCKDEIYRMGVGAGYCKGNLNFATVSEEDEVYNKKKVSRRLFSAVGMACAPSSIRRMPDEFIFSQLEFYAEKFHAKVFGQMQLRRNLDGSCRKRSRSRRSTELDRRMDSARGTPLAPKRTQVKAKYAISSRF</sequence>
<dbReference type="EMBL" id="JACSDZ010000005">
    <property type="protein sequence ID" value="KAF7403669.1"/>
    <property type="molecule type" value="Genomic_DNA"/>
</dbReference>
<proteinExistence type="predicted"/>
<keyword evidence="3" id="KW-1185">Reference proteome</keyword>
<evidence type="ECO:0000313" key="3">
    <source>
        <dbReference type="Proteomes" id="UP000617340"/>
    </source>
</evidence>
<evidence type="ECO:0000313" key="2">
    <source>
        <dbReference type="EMBL" id="KAF7403669.1"/>
    </source>
</evidence>
<feature type="region of interest" description="Disordered" evidence="1">
    <location>
        <begin position="132"/>
        <end position="159"/>
    </location>
</feature>
<dbReference type="Proteomes" id="UP000617340">
    <property type="component" value="Unassembled WGS sequence"/>
</dbReference>
<name>A0A834ND35_VESGE</name>
<comment type="caution">
    <text evidence="2">The sequence shown here is derived from an EMBL/GenBank/DDBJ whole genome shotgun (WGS) entry which is preliminary data.</text>
</comment>
<evidence type="ECO:0000256" key="1">
    <source>
        <dbReference type="SAM" id="MobiDB-lite"/>
    </source>
</evidence>
<dbReference type="AlphaFoldDB" id="A0A834ND35"/>